<name>A0A1H7KZN8_9EURY</name>
<keyword evidence="4 8" id="KW-0067">ATP-binding</keyword>
<evidence type="ECO:0000256" key="5">
    <source>
        <dbReference type="ARBA" id="ARBA00022888"/>
    </source>
</evidence>
<evidence type="ECO:0000256" key="4">
    <source>
        <dbReference type="ARBA" id="ARBA00022840"/>
    </source>
</evidence>
<dbReference type="EMBL" id="FOAK01000007">
    <property type="protein sequence ID" value="SEK92251.1"/>
    <property type="molecule type" value="Genomic_DNA"/>
</dbReference>
<keyword evidence="1" id="KW-0436">Ligase</keyword>
<dbReference type="EC" id="6.3.5.4" evidence="8"/>
<evidence type="ECO:0000256" key="7">
    <source>
        <dbReference type="ARBA" id="ARBA00048741"/>
    </source>
</evidence>
<dbReference type="CDD" id="cd01991">
    <property type="entry name" value="Asn_synthase_B_C"/>
    <property type="match status" value="1"/>
</dbReference>
<dbReference type="Gene3D" id="3.40.50.620">
    <property type="entry name" value="HUPs"/>
    <property type="match status" value="1"/>
</dbReference>
<protein>
    <recommendedName>
        <fullName evidence="8">Putative asparagine synthetase [glutamine-hydrolyzing]</fullName>
        <ecNumber evidence="8">6.3.5.4</ecNumber>
    </recommendedName>
</protein>
<evidence type="ECO:0000256" key="2">
    <source>
        <dbReference type="ARBA" id="ARBA00022605"/>
    </source>
</evidence>
<organism evidence="12 13">
    <name type="scientific">Methanobrevibacter gottschalkii</name>
    <dbReference type="NCBI Taxonomy" id="190974"/>
    <lineage>
        <taxon>Archaea</taxon>
        <taxon>Methanobacteriati</taxon>
        <taxon>Methanobacteriota</taxon>
        <taxon>Methanomada group</taxon>
        <taxon>Methanobacteria</taxon>
        <taxon>Methanobacteriales</taxon>
        <taxon>Methanobacteriaceae</taxon>
        <taxon>Methanobrevibacter</taxon>
    </lineage>
</organism>
<dbReference type="Pfam" id="PF00733">
    <property type="entry name" value="Asn_synthase"/>
    <property type="match status" value="2"/>
</dbReference>
<dbReference type="RefSeq" id="WP_091699408.1">
    <property type="nucleotide sequence ID" value="NZ_FOAK01000007.1"/>
</dbReference>
<dbReference type="PIRSF" id="PIRSF001589">
    <property type="entry name" value="Asn_synthetase_glu-h"/>
    <property type="match status" value="1"/>
</dbReference>
<keyword evidence="5 9" id="KW-0061">Asparagine biosynthesis</keyword>
<dbReference type="InterPro" id="IPR017932">
    <property type="entry name" value="GATase_2_dom"/>
</dbReference>
<feature type="binding site" evidence="10">
    <location>
        <position position="112"/>
    </location>
    <ligand>
        <name>L-glutamine</name>
        <dbReference type="ChEBI" id="CHEBI:58359"/>
    </ligand>
</feature>
<evidence type="ECO:0000313" key="13">
    <source>
        <dbReference type="Proteomes" id="UP000199506"/>
    </source>
</evidence>
<sequence>MCSIVGLQGNVKAEDILKMLKVSKSRGPDSSGIYLDKLYKNINLDEFEDDNTYPIAFGHNLLSIYDLNNRISKLQPVTDDNLVLLFNGEIYNFKTITNLLSKVGVEKEILSDAEALLYLIDFYNKGDLVKAIQNTTRLLDGDYAFAVFDGENLALVRDPLGVKPLFYGENDKLKGFASSKQSLKEVGITDINTLKPEHILFNGQDISPAQAVHEKVFEGDVAKIEKMLRLSVLKRVEDINEIGVIFSGGLDSSYLALLLKEISENVPLKIKLYAVGVKGSKDVEAAVYASKFLNLDLEICEVTEKLILEALPSVVKAIGDDNLMKVGVGLTTYFATKMVACDGLKVAVSGQGADELFGGYKRYLQSFVDGTLNYDLREDMSNMYHVNLERDDACSMLNGVELRLPFLDKTLVELVLNIPDNKKIVSMHDDMRKSILRKLAFEGGLDYEIAYRPKKAAQYGTGIDKILRKKIIKDMDISQFL</sequence>
<dbReference type="SUPFAM" id="SSF56235">
    <property type="entry name" value="N-terminal nucleophile aminohydrolases (Ntn hydrolases)"/>
    <property type="match status" value="1"/>
</dbReference>
<dbReference type="PANTHER" id="PTHR11772">
    <property type="entry name" value="ASPARAGINE SYNTHETASE"/>
    <property type="match status" value="1"/>
</dbReference>
<dbReference type="InterPro" id="IPR014729">
    <property type="entry name" value="Rossmann-like_a/b/a_fold"/>
</dbReference>
<evidence type="ECO:0000256" key="6">
    <source>
        <dbReference type="ARBA" id="ARBA00029440"/>
    </source>
</evidence>
<dbReference type="PROSITE" id="PS51278">
    <property type="entry name" value="GATASE_TYPE_2"/>
    <property type="match status" value="1"/>
</dbReference>
<dbReference type="GO" id="GO:0004066">
    <property type="term" value="F:asparagine synthase (glutamine-hydrolyzing) activity"/>
    <property type="evidence" value="ECO:0007669"/>
    <property type="project" value="UniProtKB-EC"/>
</dbReference>
<dbReference type="InterPro" id="IPR029055">
    <property type="entry name" value="Ntn_hydrolases_N"/>
</dbReference>
<dbReference type="InterPro" id="IPR006426">
    <property type="entry name" value="Asn_synth_AEB"/>
</dbReference>
<evidence type="ECO:0000256" key="9">
    <source>
        <dbReference type="PIRSR" id="PIRSR001589-1"/>
    </source>
</evidence>
<dbReference type="InterPro" id="IPR001962">
    <property type="entry name" value="Asn_synthase"/>
</dbReference>
<dbReference type="GO" id="GO:0005524">
    <property type="term" value="F:ATP binding"/>
    <property type="evidence" value="ECO:0007669"/>
    <property type="project" value="UniProtKB-KW"/>
</dbReference>
<accession>A0A1H7KZN8</accession>
<dbReference type="CDD" id="cd00352">
    <property type="entry name" value="Gn_AT_II"/>
    <property type="match status" value="1"/>
</dbReference>
<comment type="catalytic activity">
    <reaction evidence="7 8">
        <text>L-aspartate + L-glutamine + ATP + H2O = L-asparagine + L-glutamate + AMP + diphosphate + H(+)</text>
        <dbReference type="Rhea" id="RHEA:12228"/>
        <dbReference type="ChEBI" id="CHEBI:15377"/>
        <dbReference type="ChEBI" id="CHEBI:15378"/>
        <dbReference type="ChEBI" id="CHEBI:29985"/>
        <dbReference type="ChEBI" id="CHEBI:29991"/>
        <dbReference type="ChEBI" id="CHEBI:30616"/>
        <dbReference type="ChEBI" id="CHEBI:33019"/>
        <dbReference type="ChEBI" id="CHEBI:58048"/>
        <dbReference type="ChEBI" id="CHEBI:58359"/>
        <dbReference type="ChEBI" id="CHEBI:456215"/>
        <dbReference type="EC" id="6.3.5.4"/>
    </reaction>
</comment>
<dbReference type="Proteomes" id="UP000199506">
    <property type="component" value="Unassembled WGS sequence"/>
</dbReference>
<dbReference type="PANTHER" id="PTHR11772:SF2">
    <property type="entry name" value="ASPARAGINE SYNTHETASE [GLUTAMINE-HYDROLYZING]"/>
    <property type="match status" value="1"/>
</dbReference>
<dbReference type="GO" id="GO:0005829">
    <property type="term" value="C:cytosol"/>
    <property type="evidence" value="ECO:0007669"/>
    <property type="project" value="TreeGrafter"/>
</dbReference>
<keyword evidence="2 9" id="KW-0028">Amino-acid biosynthesis</keyword>
<feature type="active site" description="For GATase activity" evidence="9">
    <location>
        <position position="2"/>
    </location>
</feature>
<evidence type="ECO:0000256" key="10">
    <source>
        <dbReference type="PIRSR" id="PIRSR001589-2"/>
    </source>
</evidence>
<proteinExistence type="predicted"/>
<dbReference type="SUPFAM" id="SSF52402">
    <property type="entry name" value="Adenine nucleotide alpha hydrolases-like"/>
    <property type="match status" value="1"/>
</dbReference>
<comment type="pathway">
    <text evidence="6">Amino-acid biosynthesis.</text>
</comment>
<dbReference type="InterPro" id="IPR050795">
    <property type="entry name" value="Asn_Synthetase"/>
</dbReference>
<dbReference type="Gene3D" id="3.60.20.10">
    <property type="entry name" value="Glutamine Phosphoribosylpyrophosphate, subunit 1, domain 1"/>
    <property type="match status" value="1"/>
</dbReference>
<dbReference type="Pfam" id="PF13537">
    <property type="entry name" value="GATase_7"/>
    <property type="match status" value="1"/>
</dbReference>
<gene>
    <name evidence="12" type="ORF">SAMN05216439_1665</name>
</gene>
<feature type="binding site" evidence="10">
    <location>
        <position position="275"/>
    </location>
    <ligand>
        <name>ATP</name>
        <dbReference type="ChEBI" id="CHEBI:30616"/>
    </ligand>
</feature>
<feature type="binding site" evidence="10">
    <location>
        <begin position="349"/>
        <end position="350"/>
    </location>
    <ligand>
        <name>ATP</name>
        <dbReference type="ChEBI" id="CHEBI:30616"/>
    </ligand>
</feature>
<reference evidence="12 13" key="1">
    <citation type="submission" date="2016-10" db="EMBL/GenBank/DDBJ databases">
        <authorList>
            <person name="de Groot N.N."/>
        </authorList>
    </citation>
    <scope>NUCLEOTIDE SEQUENCE [LARGE SCALE GENOMIC DNA]</scope>
    <source>
        <strain evidence="12 13">DSM 11978</strain>
    </source>
</reference>
<evidence type="ECO:0000256" key="8">
    <source>
        <dbReference type="PIRNR" id="PIRNR001589"/>
    </source>
</evidence>
<keyword evidence="3 8" id="KW-0547">Nucleotide-binding</keyword>
<keyword evidence="9" id="KW-0315">Glutamine amidotransferase</keyword>
<feature type="domain" description="Glutamine amidotransferase type-2" evidence="11">
    <location>
        <begin position="2"/>
        <end position="205"/>
    </location>
</feature>
<dbReference type="AlphaFoldDB" id="A0A1H7KZN8"/>
<evidence type="ECO:0000259" key="11">
    <source>
        <dbReference type="PROSITE" id="PS51278"/>
    </source>
</evidence>
<dbReference type="STRING" id="190974.SAMN05216439_1665"/>
<dbReference type="OrthoDB" id="8692at2157"/>
<evidence type="ECO:0000256" key="1">
    <source>
        <dbReference type="ARBA" id="ARBA00022598"/>
    </source>
</evidence>
<evidence type="ECO:0000313" key="12">
    <source>
        <dbReference type="EMBL" id="SEK92251.1"/>
    </source>
</evidence>
<dbReference type="GO" id="GO:0006529">
    <property type="term" value="P:asparagine biosynthetic process"/>
    <property type="evidence" value="ECO:0007669"/>
    <property type="project" value="UniProtKB-KW"/>
</dbReference>
<evidence type="ECO:0000256" key="3">
    <source>
        <dbReference type="ARBA" id="ARBA00022741"/>
    </source>
</evidence>